<accession>A0ABN3SQL2</accession>
<dbReference type="Pfam" id="PF13350">
    <property type="entry name" value="Y_phosphatase3"/>
    <property type="match status" value="1"/>
</dbReference>
<dbReference type="SUPFAM" id="SSF52799">
    <property type="entry name" value="(Phosphotyrosine protein) phosphatases II"/>
    <property type="match status" value="1"/>
</dbReference>
<keyword evidence="2" id="KW-1185">Reference proteome</keyword>
<protein>
    <recommendedName>
        <fullName evidence="3">Tyrosine-protein phosphatase</fullName>
    </recommendedName>
</protein>
<dbReference type="InterPro" id="IPR029021">
    <property type="entry name" value="Prot-tyrosine_phosphatase-like"/>
</dbReference>
<dbReference type="Gene3D" id="3.90.190.10">
    <property type="entry name" value="Protein tyrosine phosphatase superfamily"/>
    <property type="match status" value="1"/>
</dbReference>
<dbReference type="InterPro" id="IPR026893">
    <property type="entry name" value="Tyr/Ser_Pase_IphP-type"/>
</dbReference>
<gene>
    <name evidence="1" type="ORF">GCM10009864_63570</name>
</gene>
<proteinExistence type="predicted"/>
<dbReference type="Proteomes" id="UP001500994">
    <property type="component" value="Unassembled WGS sequence"/>
</dbReference>
<sequence length="256" mass="27634">MSPPPPAPHPPRPASDAVNLRAVAPVGIAGGRIWRAGAGATMDPDRAAELTAHHGLRTVIDLRSARETERSGDPTALLARGVRWSRTPLAGYPRDLVHVPRPTPEHYVRYYHAILFSSATGAVRTLFGALAEAADEPFLVCCHLGKDRTAVVVAAVLALAGVPDEWIVADYAASGTALRPLVDRFADKWRAHGWTRQDYLVHLDTPAVVMRTWLAEVRQRHGSVRDALLRAGARPEDLAAVTHALRAPSESPAQPP</sequence>
<organism evidence="1 2">
    <name type="scientific">Streptomyces lunalinharesii</name>
    <dbReference type="NCBI Taxonomy" id="333384"/>
    <lineage>
        <taxon>Bacteria</taxon>
        <taxon>Bacillati</taxon>
        <taxon>Actinomycetota</taxon>
        <taxon>Actinomycetes</taxon>
        <taxon>Kitasatosporales</taxon>
        <taxon>Streptomycetaceae</taxon>
        <taxon>Streptomyces</taxon>
    </lineage>
</organism>
<comment type="caution">
    <text evidence="1">The sequence shown here is derived from an EMBL/GenBank/DDBJ whole genome shotgun (WGS) entry which is preliminary data.</text>
</comment>
<dbReference type="EMBL" id="BAAARK010000029">
    <property type="protein sequence ID" value="GAA2682150.1"/>
    <property type="molecule type" value="Genomic_DNA"/>
</dbReference>
<evidence type="ECO:0008006" key="3">
    <source>
        <dbReference type="Google" id="ProtNLM"/>
    </source>
</evidence>
<evidence type="ECO:0000313" key="1">
    <source>
        <dbReference type="EMBL" id="GAA2682150.1"/>
    </source>
</evidence>
<reference evidence="1 2" key="1">
    <citation type="journal article" date="2019" name="Int. J. Syst. Evol. Microbiol.">
        <title>The Global Catalogue of Microorganisms (GCM) 10K type strain sequencing project: providing services to taxonomists for standard genome sequencing and annotation.</title>
        <authorList>
            <consortium name="The Broad Institute Genomics Platform"/>
            <consortium name="The Broad Institute Genome Sequencing Center for Infectious Disease"/>
            <person name="Wu L."/>
            <person name="Ma J."/>
        </authorList>
    </citation>
    <scope>NUCLEOTIDE SEQUENCE [LARGE SCALE GENOMIC DNA]</scope>
    <source>
        <strain evidence="1 2">JCM 16374</strain>
    </source>
</reference>
<name>A0ABN3SQL2_9ACTN</name>
<evidence type="ECO:0000313" key="2">
    <source>
        <dbReference type="Proteomes" id="UP001500994"/>
    </source>
</evidence>